<evidence type="ECO:0000313" key="5">
    <source>
        <dbReference type="Proteomes" id="UP000005868"/>
    </source>
</evidence>
<sequence length="152" mass="17028">MRIGELMDRDLTALFPETTIAEAVEVLSTHRVSGLPVADEEGRLVGFISENDIIRAALPGYFDFLKDPSFLPDFGQFGKRLLKISNDPVEKYMVKKVIAFDENDSDFQVAMIMMKSNLKRAPVLSNGIFVGMVSRADLLDRILRSAREEAES</sequence>
<evidence type="ECO:0000259" key="3">
    <source>
        <dbReference type="PROSITE" id="PS51371"/>
    </source>
</evidence>
<feature type="domain" description="CBS" evidence="3">
    <location>
        <begin position="93"/>
        <end position="149"/>
    </location>
</feature>
<protein>
    <submittedName>
        <fullName evidence="4">Putative signal transduction protein with CBS domains</fullName>
    </submittedName>
</protein>
<dbReference type="InterPro" id="IPR000644">
    <property type="entry name" value="CBS_dom"/>
</dbReference>
<dbReference type="InterPro" id="IPR051257">
    <property type="entry name" value="Diverse_CBS-Domain"/>
</dbReference>
<dbReference type="OrthoDB" id="9790355at2"/>
<evidence type="ECO:0000313" key="4">
    <source>
        <dbReference type="EMBL" id="AER67173.1"/>
    </source>
</evidence>
<dbReference type="PROSITE" id="PS51371">
    <property type="entry name" value="CBS"/>
    <property type="match status" value="2"/>
</dbReference>
<dbReference type="eggNOG" id="COG0517">
    <property type="taxonomic scope" value="Bacteria"/>
</dbReference>
<keyword evidence="1 2" id="KW-0129">CBS domain</keyword>
<dbReference type="EMBL" id="CP003096">
    <property type="protein sequence ID" value="AER67173.1"/>
    <property type="molecule type" value="Genomic_DNA"/>
</dbReference>
<dbReference type="HOGENOM" id="CLU_040681_9_0_0"/>
<dbReference type="Pfam" id="PF00571">
    <property type="entry name" value="CBS"/>
    <property type="match status" value="2"/>
</dbReference>
<dbReference type="AlphaFoldDB" id="G7V6Y4"/>
<evidence type="ECO:0000256" key="2">
    <source>
        <dbReference type="PROSITE-ProRule" id="PRU00703"/>
    </source>
</evidence>
<feature type="domain" description="CBS" evidence="3">
    <location>
        <begin position="7"/>
        <end position="64"/>
    </location>
</feature>
<reference evidence="5" key="1">
    <citation type="submission" date="2011-10" db="EMBL/GenBank/DDBJ databases">
        <title>The complete genome of chromosome of Thermovirga lienii DSM 17291.</title>
        <authorList>
            <consortium name="US DOE Joint Genome Institute (JGI-PGF)"/>
            <person name="Lucas S."/>
            <person name="Copeland A."/>
            <person name="Lapidus A."/>
            <person name="Glavina del Rio T."/>
            <person name="Dalin E."/>
            <person name="Tice H."/>
            <person name="Bruce D."/>
            <person name="Goodwin L."/>
            <person name="Pitluck S."/>
            <person name="Peters L."/>
            <person name="Mikhailova N."/>
            <person name="Saunders E."/>
            <person name="Kyrpides N."/>
            <person name="Mavromatis K."/>
            <person name="Ivanova N."/>
            <person name="Last F.I."/>
            <person name="Brettin T."/>
            <person name="Detter J.C."/>
            <person name="Han C."/>
            <person name="Larimer F."/>
            <person name="Land M."/>
            <person name="Hauser L."/>
            <person name="Markowitz V."/>
            <person name="Cheng J.-F."/>
            <person name="Hugenholtz P."/>
            <person name="Woyke T."/>
            <person name="Wu D."/>
            <person name="Spring S."/>
            <person name="Schroeder M."/>
            <person name="Brambilla E.-M."/>
            <person name="Klenk H.-P."/>
            <person name="Eisen J.A."/>
        </authorList>
    </citation>
    <scope>NUCLEOTIDE SEQUENCE [LARGE SCALE GENOMIC DNA]</scope>
    <source>
        <strain evidence="5">ATCC BAA-1197 / DSM 17291 / Cas60314</strain>
    </source>
</reference>
<dbReference type="PANTHER" id="PTHR43080:SF2">
    <property type="entry name" value="CBS DOMAIN-CONTAINING PROTEIN"/>
    <property type="match status" value="1"/>
</dbReference>
<dbReference type="Gene3D" id="3.10.580.10">
    <property type="entry name" value="CBS-domain"/>
    <property type="match status" value="1"/>
</dbReference>
<reference evidence="4 5" key="2">
    <citation type="journal article" date="2012" name="Stand. Genomic Sci.">
        <title>Genome sequence of the moderately thermophilic, amino-acid-degrading and sulfur-reducing bacterium Thermovirga lienii type strain (Cas60314(T)).</title>
        <authorList>
            <person name="Goker M."/>
            <person name="Saunders E."/>
            <person name="Lapidus A."/>
            <person name="Nolan M."/>
            <person name="Lucas S."/>
            <person name="Hammon N."/>
            <person name="Deshpande S."/>
            <person name="Cheng J.F."/>
            <person name="Han C."/>
            <person name="Tapia R."/>
            <person name="Goodwin L.A."/>
            <person name="Pitluck S."/>
            <person name="Liolios K."/>
            <person name="Mavromatis K."/>
            <person name="Pagani I."/>
            <person name="Ivanova N."/>
            <person name="Mikhailova N."/>
            <person name="Pati A."/>
            <person name="Chen A."/>
            <person name="Palaniappan K."/>
            <person name="Land M."/>
            <person name="Chang Y.J."/>
            <person name="Jeffries C.D."/>
            <person name="Brambilla E.M."/>
            <person name="Rohde M."/>
            <person name="Spring S."/>
            <person name="Detter J.C."/>
            <person name="Woyke T."/>
            <person name="Bristow J."/>
            <person name="Eisen J.A."/>
            <person name="Markowitz V."/>
            <person name="Hugenholtz P."/>
            <person name="Kyrpides N.C."/>
            <person name="Klenk H.P."/>
        </authorList>
    </citation>
    <scope>NUCLEOTIDE SEQUENCE [LARGE SCALE GENOMIC DNA]</scope>
    <source>
        <strain evidence="5">ATCC BAA-1197 / DSM 17291 / Cas60314</strain>
    </source>
</reference>
<keyword evidence="5" id="KW-1185">Reference proteome</keyword>
<proteinExistence type="predicted"/>
<dbReference type="PANTHER" id="PTHR43080">
    <property type="entry name" value="CBS DOMAIN-CONTAINING PROTEIN CBSX3, MITOCHONDRIAL"/>
    <property type="match status" value="1"/>
</dbReference>
<dbReference type="SUPFAM" id="SSF54631">
    <property type="entry name" value="CBS-domain pair"/>
    <property type="match status" value="1"/>
</dbReference>
<dbReference type="SMART" id="SM00116">
    <property type="entry name" value="CBS"/>
    <property type="match status" value="2"/>
</dbReference>
<accession>G7V6Y4</accession>
<evidence type="ECO:0000256" key="1">
    <source>
        <dbReference type="ARBA" id="ARBA00023122"/>
    </source>
</evidence>
<dbReference type="InterPro" id="IPR046342">
    <property type="entry name" value="CBS_dom_sf"/>
</dbReference>
<dbReference type="Proteomes" id="UP000005868">
    <property type="component" value="Chromosome"/>
</dbReference>
<dbReference type="STRING" id="580340.Tlie_1447"/>
<gene>
    <name evidence="4" type="ordered locus">Tlie_1447</name>
</gene>
<dbReference type="KEGG" id="tli:Tlie_1447"/>
<name>G7V6Y4_THELD</name>
<organism evidence="4 5">
    <name type="scientific">Thermovirga lienii (strain ATCC BAA-1197 / DSM 17291 / Cas60314)</name>
    <dbReference type="NCBI Taxonomy" id="580340"/>
    <lineage>
        <taxon>Bacteria</taxon>
        <taxon>Thermotogati</taxon>
        <taxon>Synergistota</taxon>
        <taxon>Synergistia</taxon>
        <taxon>Synergistales</taxon>
        <taxon>Thermovirgaceae</taxon>
        <taxon>Thermovirga</taxon>
    </lineage>
</organism>